<sequence>MTRLETTAAGLRPNLILEELIARHGLIAVLRALFSANLRHRRRRHDEAALSDHLRRDMGLPTLAPPPRRMR</sequence>
<feature type="compositionally biased region" description="Basic and acidic residues" evidence="1">
    <location>
        <begin position="45"/>
        <end position="58"/>
    </location>
</feature>
<evidence type="ECO:0000313" key="5">
    <source>
        <dbReference type="Proteomes" id="UP000051887"/>
    </source>
</evidence>
<evidence type="ECO:0000256" key="1">
    <source>
        <dbReference type="SAM" id="MobiDB-lite"/>
    </source>
</evidence>
<organism evidence="3 5">
    <name type="scientific">Thalassovita autumnalis</name>
    <dbReference type="NCBI Taxonomy" id="2072972"/>
    <lineage>
        <taxon>Bacteria</taxon>
        <taxon>Pseudomonadati</taxon>
        <taxon>Pseudomonadota</taxon>
        <taxon>Alphaproteobacteria</taxon>
        <taxon>Rhodobacterales</taxon>
        <taxon>Roseobacteraceae</taxon>
        <taxon>Thalassovita</taxon>
    </lineage>
</organism>
<keyword evidence="4" id="KW-1185">Reference proteome</keyword>
<dbReference type="Proteomes" id="UP000051887">
    <property type="component" value="Unassembled WGS sequence"/>
</dbReference>
<evidence type="ECO:0000313" key="3">
    <source>
        <dbReference type="EMBL" id="CUH73987.1"/>
    </source>
</evidence>
<evidence type="ECO:0000313" key="2">
    <source>
        <dbReference type="EMBL" id="CUH67666.1"/>
    </source>
</evidence>
<protein>
    <submittedName>
        <fullName evidence="3">Uncharacterized protein</fullName>
    </submittedName>
</protein>
<dbReference type="EMBL" id="CYSB01000029">
    <property type="protein sequence ID" value="CUH67666.1"/>
    <property type="molecule type" value="Genomic_DNA"/>
</dbReference>
<dbReference type="AlphaFoldDB" id="A0A0P1FXU8"/>
<reference evidence="2 4" key="2">
    <citation type="submission" date="2015-09" db="EMBL/GenBank/DDBJ databases">
        <authorList>
            <person name="Rodrigo-Torres L."/>
            <person name="Arahal D.R."/>
        </authorList>
    </citation>
    <scope>NUCLEOTIDE SEQUENCE [LARGE SCALE GENOMIC DNA]</scope>
    <source>
        <strain evidence="2 4">CECT 5118</strain>
    </source>
</reference>
<dbReference type="Proteomes" id="UP000051086">
    <property type="component" value="Unassembled WGS sequence"/>
</dbReference>
<reference evidence="3 5" key="1">
    <citation type="submission" date="2015-09" db="EMBL/GenBank/DDBJ databases">
        <authorList>
            <consortium name="Swine Surveillance"/>
        </authorList>
    </citation>
    <scope>NUCLEOTIDE SEQUENCE [LARGE SCALE GENOMIC DNA]</scope>
    <source>
        <strain evidence="3 5">5120</strain>
    </source>
</reference>
<dbReference type="OrthoDB" id="7961213at2"/>
<dbReference type="RefSeq" id="WP_058245108.1">
    <property type="nucleotide sequence ID" value="NZ_CYSB01000029.1"/>
</dbReference>
<proteinExistence type="predicted"/>
<feature type="region of interest" description="Disordered" evidence="1">
    <location>
        <begin position="45"/>
        <end position="71"/>
    </location>
</feature>
<gene>
    <name evidence="2" type="ORF">TL5118_02290</name>
    <name evidence="3" type="ORF">TL5120_03805</name>
</gene>
<name>A0A0P1FXU8_9RHOB</name>
<dbReference type="EMBL" id="CYSC01000043">
    <property type="protein sequence ID" value="CUH73987.1"/>
    <property type="molecule type" value="Genomic_DNA"/>
</dbReference>
<accession>A0A0P1FXU8</accession>
<evidence type="ECO:0000313" key="4">
    <source>
        <dbReference type="Proteomes" id="UP000051086"/>
    </source>
</evidence>